<evidence type="ECO:0008006" key="4">
    <source>
        <dbReference type="Google" id="ProtNLM"/>
    </source>
</evidence>
<evidence type="ECO:0000313" key="2">
    <source>
        <dbReference type="EMBL" id="NHB87200.1"/>
    </source>
</evidence>
<protein>
    <recommendedName>
        <fullName evidence="4">Gp5/Type VI secretion system Vgr protein OB-fold domain-containing protein</fullName>
    </recommendedName>
</protein>
<name>A0ABX0GG37_9GAMM</name>
<feature type="compositionally biased region" description="Polar residues" evidence="1">
    <location>
        <begin position="372"/>
        <end position="383"/>
    </location>
</feature>
<gene>
    <name evidence="2" type="ORF">C5471_05525</name>
</gene>
<evidence type="ECO:0000256" key="1">
    <source>
        <dbReference type="SAM" id="MobiDB-lite"/>
    </source>
</evidence>
<dbReference type="InterPro" id="IPR037026">
    <property type="entry name" value="Vgr_OB-fold_dom_sf"/>
</dbReference>
<organism evidence="2 3">
    <name type="scientific">Photorhabdus tasmaniensis</name>
    <dbReference type="NCBI Taxonomy" id="1004159"/>
    <lineage>
        <taxon>Bacteria</taxon>
        <taxon>Pseudomonadati</taxon>
        <taxon>Pseudomonadota</taxon>
        <taxon>Gammaproteobacteria</taxon>
        <taxon>Enterobacterales</taxon>
        <taxon>Morganellaceae</taxon>
        <taxon>Photorhabdus</taxon>
    </lineage>
</organism>
<keyword evidence="3" id="KW-1185">Reference proteome</keyword>
<dbReference type="RefSeq" id="WP_133815722.1">
    <property type="nucleotide sequence ID" value="NZ_CAWPIF010000008.1"/>
</dbReference>
<dbReference type="SUPFAM" id="SSF69349">
    <property type="entry name" value="Phage fibre proteins"/>
    <property type="match status" value="1"/>
</dbReference>
<dbReference type="Proteomes" id="UP000697802">
    <property type="component" value="Unassembled WGS sequence"/>
</dbReference>
<comment type="caution">
    <text evidence="2">The sequence shown here is derived from an EMBL/GenBank/DDBJ whole genome shotgun (WGS) entry which is preliminary data.</text>
</comment>
<feature type="region of interest" description="Disordered" evidence="1">
    <location>
        <begin position="372"/>
        <end position="412"/>
    </location>
</feature>
<proteinExistence type="predicted"/>
<dbReference type="Gene3D" id="2.40.50.230">
    <property type="entry name" value="Gp5 N-terminal domain"/>
    <property type="match status" value="1"/>
</dbReference>
<evidence type="ECO:0000313" key="3">
    <source>
        <dbReference type="Proteomes" id="UP000697802"/>
    </source>
</evidence>
<reference evidence="2 3" key="1">
    <citation type="submission" date="2018-02" db="EMBL/GenBank/DDBJ databases">
        <authorList>
            <person name="Machado R.A."/>
        </authorList>
    </citation>
    <scope>NUCLEOTIDE SEQUENCE [LARGE SCALE GENOMIC DNA]</scope>
    <source>
        <strain evidence="2 3">T327</strain>
    </source>
</reference>
<dbReference type="SUPFAM" id="SSF69255">
    <property type="entry name" value="gp5 N-terminal domain-like"/>
    <property type="match status" value="1"/>
</dbReference>
<sequence length="564" mass="61348">MKSVVMLHLGNDEIAANNLHMALEINTCGRGFVTALTEKDYTGQLVRLDLGYNTAVYRWFTGFVERSAPAENGSQRLFVRELTGVFERNWPCSLQHPTLRTVIDELGRNTNMRFILPVGTDYTDSPIPYFQHAGSGYPLLTNLGRAFNIPDFVWFQFPDGTVFVGSYADSRYARTPIDIPNEFSSGSEAGTTQTFPLIPAIRPGMQVNGRRISKILITDDEMSLTWTPVNKMGKPAQKSPERRQIDKLYPELSSGLHLPRLARVISPSDTAALGDEADPFRPRYAVNVQLLDENGNPASDIPEYKAVPLPVPLAGAEGGLFQYPAAGTLVEIGFADGRPDKPMIRQTLPAGQALPAIKPGEQLQQQRAGVSQRVTTEGSWQRQTDQEIQETSARRIITSDEESRTTTQRTATIQGNDSTTVIGTATLMAGAVIHISTGDYSQATSANMLIKCKNSTKEVEQNQKKQIGRDDEKTVGGALTEKIAGIRRSVAATHELIGSSVRLGSDSLNVLTLLTDILDVVDELAKASASHTHSNTGAPTNAGSMTAIAGKTRALAKKYGNFIG</sequence>
<dbReference type="EMBL" id="PUJU01000008">
    <property type="protein sequence ID" value="NHB87200.1"/>
    <property type="molecule type" value="Genomic_DNA"/>
</dbReference>
<accession>A0ABX0GG37</accession>